<dbReference type="Gene3D" id="3.40.50.150">
    <property type="entry name" value="Vaccinia Virus protein VP39"/>
    <property type="match status" value="1"/>
</dbReference>
<dbReference type="InterPro" id="IPR041698">
    <property type="entry name" value="Methyltransf_25"/>
</dbReference>
<comment type="caution">
    <text evidence="4">The sequence shown here is derived from an EMBL/GenBank/DDBJ whole genome shotgun (WGS) entry which is preliminary data.</text>
</comment>
<protein>
    <submittedName>
        <fullName evidence="4">Class I SAM-dependent methyltransferase</fullName>
    </submittedName>
</protein>
<dbReference type="PANTHER" id="PTHR43861:SF1">
    <property type="entry name" value="TRANS-ACONITATE 2-METHYLTRANSFERASE"/>
    <property type="match status" value="1"/>
</dbReference>
<dbReference type="InterPro" id="IPR029063">
    <property type="entry name" value="SAM-dependent_MTases_sf"/>
</dbReference>
<accession>A0ABS1SUR0</accession>
<evidence type="ECO:0000313" key="5">
    <source>
        <dbReference type="Proteomes" id="UP000604898"/>
    </source>
</evidence>
<dbReference type="Pfam" id="PF13649">
    <property type="entry name" value="Methyltransf_25"/>
    <property type="match status" value="1"/>
</dbReference>
<organism evidence="4 5">
    <name type="scientific">Shewanella schlegeliana</name>
    <dbReference type="NCBI Taxonomy" id="190308"/>
    <lineage>
        <taxon>Bacteria</taxon>
        <taxon>Pseudomonadati</taxon>
        <taxon>Pseudomonadota</taxon>
        <taxon>Gammaproteobacteria</taxon>
        <taxon>Alteromonadales</taxon>
        <taxon>Shewanellaceae</taxon>
        <taxon>Shewanella</taxon>
    </lineage>
</organism>
<sequence>MTSLYQRFLPLLPLNAHILDAGCGSGRDSKYFIDNGYQVTAIDASKALAAAASNLIGQPVTTCLFQEFNSSQPLDAIWACASLLHVPSAELPSVFANLSKQLTHKGHFYCSFKYGTNDVERDGRYFTNADENRVQLFIKNTDLKIAESWLTGDLRPERESEQWLNLILTK</sequence>
<dbReference type="GO" id="GO:0032259">
    <property type="term" value="P:methylation"/>
    <property type="evidence" value="ECO:0007669"/>
    <property type="project" value="UniProtKB-KW"/>
</dbReference>
<dbReference type="Proteomes" id="UP000604898">
    <property type="component" value="Unassembled WGS sequence"/>
</dbReference>
<gene>
    <name evidence="4" type="ORF">JMA39_02810</name>
</gene>
<dbReference type="EMBL" id="JAESVD010000001">
    <property type="protein sequence ID" value="MBL4912070.1"/>
    <property type="molecule type" value="Genomic_DNA"/>
</dbReference>
<dbReference type="PANTHER" id="PTHR43861">
    <property type="entry name" value="TRANS-ACONITATE 2-METHYLTRANSFERASE-RELATED"/>
    <property type="match status" value="1"/>
</dbReference>
<keyword evidence="1 4" id="KW-0489">Methyltransferase</keyword>
<dbReference type="SUPFAM" id="SSF53335">
    <property type="entry name" value="S-adenosyl-L-methionine-dependent methyltransferases"/>
    <property type="match status" value="1"/>
</dbReference>
<proteinExistence type="predicted"/>
<reference evidence="4 5" key="1">
    <citation type="submission" date="2021-01" db="EMBL/GenBank/DDBJ databases">
        <title>Genome sequence of Shewanella schlegeliana JCM 11561.</title>
        <authorList>
            <person name="Zhang H."/>
            <person name="Li C."/>
        </authorList>
    </citation>
    <scope>NUCLEOTIDE SEQUENCE [LARGE SCALE GENOMIC DNA]</scope>
    <source>
        <strain evidence="4 5">JCM 11561</strain>
    </source>
</reference>
<name>A0ABS1SUR0_9GAMM</name>
<evidence type="ECO:0000259" key="3">
    <source>
        <dbReference type="Pfam" id="PF13649"/>
    </source>
</evidence>
<dbReference type="CDD" id="cd02440">
    <property type="entry name" value="AdoMet_MTases"/>
    <property type="match status" value="1"/>
</dbReference>
<feature type="domain" description="Methyltransferase" evidence="3">
    <location>
        <begin position="18"/>
        <end position="106"/>
    </location>
</feature>
<evidence type="ECO:0000313" key="4">
    <source>
        <dbReference type="EMBL" id="MBL4912070.1"/>
    </source>
</evidence>
<dbReference type="GO" id="GO:0008168">
    <property type="term" value="F:methyltransferase activity"/>
    <property type="evidence" value="ECO:0007669"/>
    <property type="project" value="UniProtKB-KW"/>
</dbReference>
<keyword evidence="5" id="KW-1185">Reference proteome</keyword>
<evidence type="ECO:0000256" key="1">
    <source>
        <dbReference type="ARBA" id="ARBA00022603"/>
    </source>
</evidence>
<evidence type="ECO:0000256" key="2">
    <source>
        <dbReference type="ARBA" id="ARBA00022679"/>
    </source>
</evidence>
<keyword evidence="2" id="KW-0808">Transferase</keyword>